<sequence length="277" mass="31748">MKKILVPVDFSEFSEYALEVAASLAKKNNAEILVFHMLGLSESVFAANEAIEMAEAKYYISLAKERFSTFLERDYLTNIKITEIVQNFKVFSEINELAKEKEIDLIIMGSHGSKGLSEFFVGSNTEKVVRTSSVPVLVIKQRYAHFKLRKVVFACDFKIENLYAFIHAVKLFSDYEAKINLVYVNRPNEYYITKADLDKRITYFMSKIRDLNLNNLEVAYVTDYSIEHGILDYCKSIHADLVAIPTHGRKGWAHFFVGSLGENMANHAHIPVMTFRI</sequence>
<evidence type="ECO:0000259" key="2">
    <source>
        <dbReference type="Pfam" id="PF00582"/>
    </source>
</evidence>
<dbReference type="PANTHER" id="PTHR46268:SF6">
    <property type="entry name" value="UNIVERSAL STRESS PROTEIN UP12"/>
    <property type="match status" value="1"/>
</dbReference>
<feature type="domain" description="UspA" evidence="2">
    <location>
        <begin position="149"/>
        <end position="276"/>
    </location>
</feature>
<dbReference type="SUPFAM" id="SSF52402">
    <property type="entry name" value="Adenine nucleotide alpha hydrolases-like"/>
    <property type="match status" value="2"/>
</dbReference>
<gene>
    <name evidence="3" type="ORF">ABXZ36_09430</name>
</gene>
<evidence type="ECO:0000256" key="1">
    <source>
        <dbReference type="ARBA" id="ARBA00008791"/>
    </source>
</evidence>
<dbReference type="PRINTS" id="PR01438">
    <property type="entry name" value="UNVRSLSTRESS"/>
</dbReference>
<dbReference type="InterPro" id="IPR006015">
    <property type="entry name" value="Universal_stress_UspA"/>
</dbReference>
<dbReference type="Proteomes" id="UP001549799">
    <property type="component" value="Unassembled WGS sequence"/>
</dbReference>
<name>A0ABV2SUL8_9FLAO</name>
<dbReference type="RefSeq" id="WP_354615266.1">
    <property type="nucleotide sequence ID" value="NZ_JBEXAE010000004.1"/>
</dbReference>
<comment type="caution">
    <text evidence="3">The sequence shown here is derived from an EMBL/GenBank/DDBJ whole genome shotgun (WGS) entry which is preliminary data.</text>
</comment>
<evidence type="ECO:0000313" key="3">
    <source>
        <dbReference type="EMBL" id="MET6990866.1"/>
    </source>
</evidence>
<dbReference type="InterPro" id="IPR006016">
    <property type="entry name" value="UspA"/>
</dbReference>
<dbReference type="EMBL" id="JBEXAE010000004">
    <property type="protein sequence ID" value="MET6990866.1"/>
    <property type="molecule type" value="Genomic_DNA"/>
</dbReference>
<dbReference type="CDD" id="cd00293">
    <property type="entry name" value="USP-like"/>
    <property type="match status" value="2"/>
</dbReference>
<evidence type="ECO:0000313" key="4">
    <source>
        <dbReference type="Proteomes" id="UP001549799"/>
    </source>
</evidence>
<reference evidence="3 4" key="1">
    <citation type="submission" date="2024-07" db="EMBL/GenBank/DDBJ databases">
        <title>The genome sequence of type strain Sediminicola arcticus GDMCC 1.2805.</title>
        <authorList>
            <person name="Liu Y."/>
        </authorList>
    </citation>
    <scope>NUCLEOTIDE SEQUENCE [LARGE SCALE GENOMIC DNA]</scope>
    <source>
        <strain evidence="3 4">GDMCC 1.2805</strain>
    </source>
</reference>
<comment type="similarity">
    <text evidence="1">Belongs to the universal stress protein A family.</text>
</comment>
<organism evidence="3 4">
    <name type="scientific">Sediminicola arcticus</name>
    <dbReference type="NCBI Taxonomy" id="1574308"/>
    <lineage>
        <taxon>Bacteria</taxon>
        <taxon>Pseudomonadati</taxon>
        <taxon>Bacteroidota</taxon>
        <taxon>Flavobacteriia</taxon>
        <taxon>Flavobacteriales</taxon>
        <taxon>Flavobacteriaceae</taxon>
        <taxon>Sediminicola</taxon>
    </lineage>
</organism>
<proteinExistence type="inferred from homology"/>
<feature type="domain" description="UspA" evidence="2">
    <location>
        <begin position="1"/>
        <end position="140"/>
    </location>
</feature>
<keyword evidence="4" id="KW-1185">Reference proteome</keyword>
<dbReference type="InterPro" id="IPR014729">
    <property type="entry name" value="Rossmann-like_a/b/a_fold"/>
</dbReference>
<dbReference type="PANTHER" id="PTHR46268">
    <property type="entry name" value="STRESS RESPONSE PROTEIN NHAX"/>
    <property type="match status" value="1"/>
</dbReference>
<accession>A0ABV2SUL8</accession>
<dbReference type="Pfam" id="PF00582">
    <property type="entry name" value="Usp"/>
    <property type="match status" value="2"/>
</dbReference>
<protein>
    <submittedName>
        <fullName evidence="3">Universal stress protein</fullName>
    </submittedName>
</protein>
<dbReference type="Gene3D" id="3.40.50.620">
    <property type="entry name" value="HUPs"/>
    <property type="match status" value="2"/>
</dbReference>